<keyword evidence="5" id="KW-1185">Reference proteome</keyword>
<feature type="region of interest" description="Disordered" evidence="2">
    <location>
        <begin position="231"/>
        <end position="432"/>
    </location>
</feature>
<dbReference type="EMBL" id="ML119107">
    <property type="protein sequence ID" value="RPB16867.1"/>
    <property type="molecule type" value="Genomic_DNA"/>
</dbReference>
<reference evidence="4 5" key="1">
    <citation type="journal article" date="2018" name="Nat. Ecol. Evol.">
        <title>Pezizomycetes genomes reveal the molecular basis of ectomycorrhizal truffle lifestyle.</title>
        <authorList>
            <person name="Murat C."/>
            <person name="Payen T."/>
            <person name="Noel B."/>
            <person name="Kuo A."/>
            <person name="Morin E."/>
            <person name="Chen J."/>
            <person name="Kohler A."/>
            <person name="Krizsan K."/>
            <person name="Balestrini R."/>
            <person name="Da Silva C."/>
            <person name="Montanini B."/>
            <person name="Hainaut M."/>
            <person name="Levati E."/>
            <person name="Barry K.W."/>
            <person name="Belfiori B."/>
            <person name="Cichocki N."/>
            <person name="Clum A."/>
            <person name="Dockter R.B."/>
            <person name="Fauchery L."/>
            <person name="Guy J."/>
            <person name="Iotti M."/>
            <person name="Le Tacon F."/>
            <person name="Lindquist E.A."/>
            <person name="Lipzen A."/>
            <person name="Malagnac F."/>
            <person name="Mello A."/>
            <person name="Molinier V."/>
            <person name="Miyauchi S."/>
            <person name="Poulain J."/>
            <person name="Riccioni C."/>
            <person name="Rubini A."/>
            <person name="Sitrit Y."/>
            <person name="Splivallo R."/>
            <person name="Traeger S."/>
            <person name="Wang M."/>
            <person name="Zifcakova L."/>
            <person name="Wipf D."/>
            <person name="Zambonelli A."/>
            <person name="Paolocci F."/>
            <person name="Nowrousian M."/>
            <person name="Ottonello S."/>
            <person name="Baldrian P."/>
            <person name="Spatafora J.W."/>
            <person name="Henrissat B."/>
            <person name="Nagy L.G."/>
            <person name="Aury J.M."/>
            <person name="Wincker P."/>
            <person name="Grigoriev I.V."/>
            <person name="Bonfante P."/>
            <person name="Martin F.M."/>
        </authorList>
    </citation>
    <scope>NUCLEOTIDE SEQUENCE [LARGE SCALE GENOMIC DNA]</scope>
    <source>
        <strain evidence="4 5">CCBAS932</strain>
    </source>
</reference>
<dbReference type="AlphaFoldDB" id="A0A3N4L232"/>
<feature type="compositionally biased region" description="Low complexity" evidence="2">
    <location>
        <begin position="311"/>
        <end position="334"/>
    </location>
</feature>
<feature type="domain" description="Zn(2)-C6 fungal-type" evidence="3">
    <location>
        <begin position="168"/>
        <end position="202"/>
    </location>
</feature>
<evidence type="ECO:0000313" key="5">
    <source>
        <dbReference type="Proteomes" id="UP000277580"/>
    </source>
</evidence>
<organism evidence="4 5">
    <name type="scientific">Morchella conica CCBAS932</name>
    <dbReference type="NCBI Taxonomy" id="1392247"/>
    <lineage>
        <taxon>Eukaryota</taxon>
        <taxon>Fungi</taxon>
        <taxon>Dikarya</taxon>
        <taxon>Ascomycota</taxon>
        <taxon>Pezizomycotina</taxon>
        <taxon>Pezizomycetes</taxon>
        <taxon>Pezizales</taxon>
        <taxon>Morchellaceae</taxon>
        <taxon>Morchella</taxon>
    </lineage>
</organism>
<dbReference type="GO" id="GO:0008270">
    <property type="term" value="F:zinc ion binding"/>
    <property type="evidence" value="ECO:0007669"/>
    <property type="project" value="InterPro"/>
</dbReference>
<feature type="compositionally biased region" description="Polar residues" evidence="2">
    <location>
        <begin position="279"/>
        <end position="295"/>
    </location>
</feature>
<name>A0A3N4L232_9PEZI</name>
<protein>
    <recommendedName>
        <fullName evidence="3">Zn(2)-C6 fungal-type domain-containing protein</fullName>
    </recommendedName>
</protein>
<dbReference type="SUPFAM" id="SSF57701">
    <property type="entry name" value="Zn2/Cys6 DNA-binding domain"/>
    <property type="match status" value="1"/>
</dbReference>
<dbReference type="CDD" id="cd00067">
    <property type="entry name" value="GAL4"/>
    <property type="match status" value="1"/>
</dbReference>
<feature type="compositionally biased region" description="Pro residues" evidence="2">
    <location>
        <begin position="335"/>
        <end position="349"/>
    </location>
</feature>
<dbReference type="SMART" id="SM00066">
    <property type="entry name" value="GAL4"/>
    <property type="match status" value="1"/>
</dbReference>
<evidence type="ECO:0000256" key="2">
    <source>
        <dbReference type="SAM" id="MobiDB-lite"/>
    </source>
</evidence>
<accession>A0A3N4L232</accession>
<dbReference type="Proteomes" id="UP000277580">
    <property type="component" value="Unassembled WGS sequence"/>
</dbReference>
<dbReference type="Pfam" id="PF00172">
    <property type="entry name" value="Zn_clus"/>
    <property type="match status" value="1"/>
</dbReference>
<feature type="compositionally biased region" description="Polar residues" evidence="2">
    <location>
        <begin position="54"/>
        <end position="73"/>
    </location>
</feature>
<feature type="compositionally biased region" description="Polar residues" evidence="2">
    <location>
        <begin position="135"/>
        <end position="147"/>
    </location>
</feature>
<feature type="compositionally biased region" description="Low complexity" evidence="2">
    <location>
        <begin position="350"/>
        <end position="360"/>
    </location>
</feature>
<feature type="compositionally biased region" description="Low complexity" evidence="2">
    <location>
        <begin position="13"/>
        <end position="41"/>
    </location>
</feature>
<dbReference type="PROSITE" id="PS00463">
    <property type="entry name" value="ZN2_CY6_FUNGAL_1"/>
    <property type="match status" value="1"/>
</dbReference>
<sequence>MAMAEVAATPSHTSAAGATVPAVAASSSRSKSPLLFASSSSTPRANLHTHQHPHSQVNNDQRQQPVQSQYNPTSSPGDGSSSSFFSHHQRLSPPSSMLLSTPGGNIPRGLPPIVSPMTSASQPGPSVNDPRQPISPRTVSMGLSDSAQGLDGISGDTAPRKRSKVSRACDECRRKKIRCDATSESGVEQCSSCKRVGSKCSFSRVPMKRGPSKGYIKELADRLNTLENSISTGDLHSYGSGMTGEGDHSPGPSDSTSPPPNGPPSASKSRKRALSSSSDFQTSMHLQPLSQPTGRSNERLPSIDSFHPTNQHQHQQRAQHLQHEPQPQRQLPHPQQQPPPPPPLPPPLTHPHQPQPHQSPLQPPSSTSEMPSGYRTISPTSMSQYWKGGSDVGGRRQSVSFPFDAPDMQRSAASSTPVDLCGFDWDDQAIDQ</sequence>
<gene>
    <name evidence="4" type="ORF">P167DRAFT_480351</name>
</gene>
<dbReference type="InterPro" id="IPR001138">
    <property type="entry name" value="Zn2Cys6_DnaBD"/>
</dbReference>
<evidence type="ECO:0000256" key="1">
    <source>
        <dbReference type="ARBA" id="ARBA00023242"/>
    </source>
</evidence>
<evidence type="ECO:0000259" key="3">
    <source>
        <dbReference type="PROSITE" id="PS50048"/>
    </source>
</evidence>
<evidence type="ECO:0000313" key="4">
    <source>
        <dbReference type="EMBL" id="RPB16867.1"/>
    </source>
</evidence>
<dbReference type="PROSITE" id="PS50048">
    <property type="entry name" value="ZN2_CY6_FUNGAL_2"/>
    <property type="match status" value="1"/>
</dbReference>
<proteinExistence type="predicted"/>
<dbReference type="InterPro" id="IPR050987">
    <property type="entry name" value="AtrR-like"/>
</dbReference>
<keyword evidence="1" id="KW-0539">Nucleus</keyword>
<dbReference type="InParanoid" id="A0A3N4L232"/>
<dbReference type="InterPro" id="IPR036864">
    <property type="entry name" value="Zn2-C6_fun-type_DNA-bd_sf"/>
</dbReference>
<dbReference type="PANTHER" id="PTHR46910:SF40">
    <property type="entry name" value="ZN(II)2CYS6 TRANSCRIPTION FACTOR (EUROFUNG)"/>
    <property type="match status" value="1"/>
</dbReference>
<dbReference type="GO" id="GO:0000981">
    <property type="term" value="F:DNA-binding transcription factor activity, RNA polymerase II-specific"/>
    <property type="evidence" value="ECO:0007669"/>
    <property type="project" value="InterPro"/>
</dbReference>
<dbReference type="PANTHER" id="PTHR46910">
    <property type="entry name" value="TRANSCRIPTION FACTOR PDR1"/>
    <property type="match status" value="1"/>
</dbReference>
<feature type="compositionally biased region" description="Polar residues" evidence="2">
    <location>
        <begin position="365"/>
        <end position="384"/>
    </location>
</feature>
<feature type="compositionally biased region" description="Low complexity" evidence="2">
    <location>
        <begin position="74"/>
        <end position="102"/>
    </location>
</feature>
<dbReference type="STRING" id="1392247.A0A3N4L232"/>
<feature type="region of interest" description="Disordered" evidence="2">
    <location>
        <begin position="1"/>
        <end position="165"/>
    </location>
</feature>
<feature type="compositionally biased region" description="Polar residues" evidence="2">
    <location>
        <begin position="116"/>
        <end position="125"/>
    </location>
</feature>
<dbReference type="Gene3D" id="4.10.240.10">
    <property type="entry name" value="Zn(2)-C6 fungal-type DNA-binding domain"/>
    <property type="match status" value="1"/>
</dbReference>
<dbReference type="OrthoDB" id="5426978at2759"/>